<dbReference type="InterPro" id="IPR045782">
    <property type="entry name" value="TrbL_3"/>
</dbReference>
<accession>A0ABQ2ULZ5</accession>
<feature type="compositionally biased region" description="Basic and acidic residues" evidence="1">
    <location>
        <begin position="445"/>
        <end position="459"/>
    </location>
</feature>
<organism evidence="4 5">
    <name type="scientific">Lentzea flava</name>
    <dbReference type="NCBI Taxonomy" id="103732"/>
    <lineage>
        <taxon>Bacteria</taxon>
        <taxon>Bacillati</taxon>
        <taxon>Actinomycetota</taxon>
        <taxon>Actinomycetes</taxon>
        <taxon>Pseudonocardiales</taxon>
        <taxon>Pseudonocardiaceae</taxon>
        <taxon>Lentzea</taxon>
    </lineage>
</organism>
<proteinExistence type="predicted"/>
<gene>
    <name evidence="4" type="ORF">GCM10010178_34890</name>
</gene>
<sequence length="522" mass="55252">MVLLATLLTLVGRGVAAAEPPTPPPPPSPSGGECGITDIGACVADGINNFFWALVVGALNSLLKLVGETLLATPTLEQLPRVGELWESSRGIAVASYALLVMVAGIVLMAYETLQTRTTIRQVAPRIAVGFLAANLSLLLAGKAIEFANALSTGLLGIGLDPSSTAKTLSVVLTQTVMSSITSAGLFGTLISLGLVVLLISLVGTYVMRVAVTVILLAGAPLFLVCHGLEQTDGIARWWWRAFFGVLGIQVGQSLALIAALRVFFTEGGFTIFGPTPSGLINLIVTGALLWVLVKIPGWVMHHIQIGGGGRTFLGSLIRGFLMYKTFGLLKGATATAAHSGYGHRGGRASGPSDPYANTRTTGNGQYMLPLGGLRKAKAKAKRDVAAEPTTAARREVQLALPFEYGWPENRPVLGRDGQYRLPLNVKRAPRPTGATASSSPRTAARPDRQLELRFDPYKANRPSRAGQYSLPLEGVTKTTPPKPAPPSPAPEDRLAWRSKRQLRLPLDLPKPVRPKPGGARP</sequence>
<evidence type="ECO:0000256" key="2">
    <source>
        <dbReference type="SAM" id="Phobius"/>
    </source>
</evidence>
<feature type="transmembrane region" description="Helical" evidence="2">
    <location>
        <begin position="206"/>
        <end position="226"/>
    </location>
</feature>
<evidence type="ECO:0008006" key="6">
    <source>
        <dbReference type="Google" id="ProtNLM"/>
    </source>
</evidence>
<feature type="transmembrane region" description="Helical" evidence="2">
    <location>
        <begin position="177"/>
        <end position="200"/>
    </location>
</feature>
<keyword evidence="2" id="KW-1133">Transmembrane helix</keyword>
<evidence type="ECO:0000256" key="3">
    <source>
        <dbReference type="SAM" id="SignalP"/>
    </source>
</evidence>
<feature type="transmembrane region" description="Helical" evidence="2">
    <location>
        <begin position="123"/>
        <end position="142"/>
    </location>
</feature>
<name>A0ABQ2ULZ5_9PSEU</name>
<keyword evidence="5" id="KW-1185">Reference proteome</keyword>
<keyword evidence="3" id="KW-0732">Signal</keyword>
<keyword evidence="2" id="KW-0472">Membrane</keyword>
<evidence type="ECO:0000313" key="4">
    <source>
        <dbReference type="EMBL" id="GGU39611.1"/>
    </source>
</evidence>
<protein>
    <recommendedName>
        <fullName evidence="6">TrbL/VirB6 plasmid conjugal transfer protein</fullName>
    </recommendedName>
</protein>
<feature type="compositionally biased region" description="Pro residues" evidence="1">
    <location>
        <begin position="481"/>
        <end position="490"/>
    </location>
</feature>
<reference evidence="5" key="1">
    <citation type="journal article" date="2019" name="Int. J. Syst. Evol. Microbiol.">
        <title>The Global Catalogue of Microorganisms (GCM) 10K type strain sequencing project: providing services to taxonomists for standard genome sequencing and annotation.</title>
        <authorList>
            <consortium name="The Broad Institute Genomics Platform"/>
            <consortium name="The Broad Institute Genome Sequencing Center for Infectious Disease"/>
            <person name="Wu L."/>
            <person name="Ma J."/>
        </authorList>
    </citation>
    <scope>NUCLEOTIDE SEQUENCE [LARGE SCALE GENOMIC DNA]</scope>
    <source>
        <strain evidence="5">JCM 3296</strain>
    </source>
</reference>
<keyword evidence="2" id="KW-0812">Transmembrane</keyword>
<feature type="transmembrane region" description="Helical" evidence="2">
    <location>
        <begin position="277"/>
        <end position="294"/>
    </location>
</feature>
<evidence type="ECO:0000256" key="1">
    <source>
        <dbReference type="SAM" id="MobiDB-lite"/>
    </source>
</evidence>
<dbReference type="Pfam" id="PF19590">
    <property type="entry name" value="TrbL_3"/>
    <property type="match status" value="1"/>
</dbReference>
<evidence type="ECO:0000313" key="5">
    <source>
        <dbReference type="Proteomes" id="UP000649573"/>
    </source>
</evidence>
<feature type="compositionally biased region" description="Low complexity" evidence="1">
    <location>
        <begin position="432"/>
        <end position="444"/>
    </location>
</feature>
<feature type="transmembrane region" description="Helical" evidence="2">
    <location>
        <begin position="92"/>
        <end position="111"/>
    </location>
</feature>
<feature type="transmembrane region" description="Helical" evidence="2">
    <location>
        <begin position="238"/>
        <end position="265"/>
    </location>
</feature>
<feature type="region of interest" description="Disordered" evidence="1">
    <location>
        <begin position="424"/>
        <end position="522"/>
    </location>
</feature>
<comment type="caution">
    <text evidence="4">The sequence shown here is derived from an EMBL/GenBank/DDBJ whole genome shotgun (WGS) entry which is preliminary data.</text>
</comment>
<feature type="transmembrane region" description="Helical" evidence="2">
    <location>
        <begin position="50"/>
        <end position="71"/>
    </location>
</feature>
<dbReference type="EMBL" id="BMRE01000013">
    <property type="protein sequence ID" value="GGU39611.1"/>
    <property type="molecule type" value="Genomic_DNA"/>
</dbReference>
<dbReference type="Proteomes" id="UP000649573">
    <property type="component" value="Unassembled WGS sequence"/>
</dbReference>
<feature type="signal peptide" evidence="3">
    <location>
        <begin position="1"/>
        <end position="18"/>
    </location>
</feature>
<feature type="chain" id="PRO_5047440146" description="TrbL/VirB6 plasmid conjugal transfer protein" evidence="3">
    <location>
        <begin position="19"/>
        <end position="522"/>
    </location>
</feature>